<keyword evidence="2" id="KW-1185">Reference proteome</keyword>
<dbReference type="Proteomes" id="UP000247702">
    <property type="component" value="Unassembled WGS sequence"/>
</dbReference>
<protein>
    <submittedName>
        <fullName evidence="1">Uncharacterized protein</fullName>
    </submittedName>
</protein>
<sequence>MYKYNAKLFVNNEYVRICDLNSNRVALSFNQRLLTIKKKMSIQRENLVDVKVNQKVTCVNLSALRIPQLRVQVIRRVERNPASIEI</sequence>
<dbReference type="EMBL" id="BEXD01004194">
    <property type="protein sequence ID" value="GBC08125.1"/>
    <property type="molecule type" value="Genomic_DNA"/>
</dbReference>
<evidence type="ECO:0000313" key="2">
    <source>
        <dbReference type="Proteomes" id="UP000247702"/>
    </source>
</evidence>
<organism evidence="1 2">
    <name type="scientific">Rhizophagus clarus</name>
    <dbReference type="NCBI Taxonomy" id="94130"/>
    <lineage>
        <taxon>Eukaryota</taxon>
        <taxon>Fungi</taxon>
        <taxon>Fungi incertae sedis</taxon>
        <taxon>Mucoromycota</taxon>
        <taxon>Glomeromycotina</taxon>
        <taxon>Glomeromycetes</taxon>
        <taxon>Glomerales</taxon>
        <taxon>Glomeraceae</taxon>
        <taxon>Rhizophagus</taxon>
    </lineage>
</organism>
<dbReference type="AlphaFoldDB" id="A0A2Z6SAF6"/>
<gene>
    <name evidence="1" type="ORF">RclHR1_07910014</name>
</gene>
<proteinExistence type="predicted"/>
<evidence type="ECO:0000313" key="1">
    <source>
        <dbReference type="EMBL" id="GBC08125.1"/>
    </source>
</evidence>
<accession>A0A2Z6SAF6</accession>
<name>A0A2Z6SAF6_9GLOM</name>
<reference evidence="1 2" key="1">
    <citation type="submission" date="2017-11" db="EMBL/GenBank/DDBJ databases">
        <title>The genome of Rhizophagus clarus HR1 reveals common genetic basis of auxotrophy among arbuscular mycorrhizal fungi.</title>
        <authorList>
            <person name="Kobayashi Y."/>
        </authorList>
    </citation>
    <scope>NUCLEOTIDE SEQUENCE [LARGE SCALE GENOMIC DNA]</scope>
    <source>
        <strain evidence="1 2">HR1</strain>
    </source>
</reference>
<comment type="caution">
    <text evidence="1">The sequence shown here is derived from an EMBL/GenBank/DDBJ whole genome shotgun (WGS) entry which is preliminary data.</text>
</comment>